<reference evidence="3 4" key="1">
    <citation type="submission" date="2013-03" db="EMBL/GenBank/DDBJ databases">
        <authorList>
            <person name="Linke B."/>
        </authorList>
    </citation>
    <scope>NUCLEOTIDE SEQUENCE [LARGE SCALE GENOMIC DNA]</scope>
    <source>
        <strain evidence="3 4">B13</strain>
    </source>
</reference>
<dbReference type="STRING" id="1301098.PKB_1428"/>
<dbReference type="PANTHER" id="PTHR35936">
    <property type="entry name" value="MEMBRANE-BOUND LYTIC MUREIN TRANSGLYCOSYLASE F"/>
    <property type="match status" value="1"/>
</dbReference>
<comment type="similarity">
    <text evidence="1">Belongs to the bacterial solute-binding protein 3 family.</text>
</comment>
<dbReference type="RefSeq" id="WP_043250255.1">
    <property type="nucleotide sequence ID" value="NZ_HG322950.1"/>
</dbReference>
<dbReference type="PATRIC" id="fig|1301098.3.peg.1419"/>
<protein>
    <submittedName>
        <fullName evidence="3">Uncharacterized protein</fullName>
    </submittedName>
</protein>
<evidence type="ECO:0000256" key="1">
    <source>
        <dbReference type="ARBA" id="ARBA00010333"/>
    </source>
</evidence>
<organism evidence="3 4">
    <name type="scientific">Pseudomonas knackmussii (strain DSM 6978 / CCUG 54928 / LMG 23759 / B13)</name>
    <dbReference type="NCBI Taxonomy" id="1301098"/>
    <lineage>
        <taxon>Bacteria</taxon>
        <taxon>Pseudomonadati</taxon>
        <taxon>Pseudomonadota</taxon>
        <taxon>Gammaproteobacteria</taxon>
        <taxon>Pseudomonadales</taxon>
        <taxon>Pseudomonadaceae</taxon>
        <taxon>Pseudomonas</taxon>
    </lineage>
</organism>
<gene>
    <name evidence="3" type="ORF">PKB_1428</name>
</gene>
<dbReference type="OrthoDB" id="245568at2"/>
<keyword evidence="2" id="KW-0732">Signal</keyword>
<dbReference type="KEGG" id="pkc:PKB_1428"/>
<accession>A0A024HCJ4</accession>
<dbReference type="eggNOG" id="COG0834">
    <property type="taxonomic scope" value="Bacteria"/>
</dbReference>
<evidence type="ECO:0000313" key="4">
    <source>
        <dbReference type="Proteomes" id="UP000025241"/>
    </source>
</evidence>
<dbReference type="PANTHER" id="PTHR35936:SF25">
    <property type="entry name" value="ABC TRANSPORTER SUBSTRATE-BINDING PROTEIN"/>
    <property type="match status" value="1"/>
</dbReference>
<sequence>MLRSAIASLLCTAALGAVAEPLRLGGDDWCPYLCPETPNKPGYLVEGLRHLLPETPEVQSLPWSRALQMARDGQLDGVIGAYAEEAEGLLIGREPIGWVEMRFYTRADSAWQYRGPASLDSLKIGLVQGYSYGPQLDAWRDSHLDAPEQVQVLSGERVLERNLQKLLLGRIDVLVEDHRIVDRYLHRQHLDKQVRSAGGLPHKRPMYVALSPHLKDAAARLEALDQGLRRMRESGAWEPLMRGYLVSVD</sequence>
<evidence type="ECO:0000256" key="2">
    <source>
        <dbReference type="SAM" id="SignalP"/>
    </source>
</evidence>
<feature type="signal peptide" evidence="2">
    <location>
        <begin position="1"/>
        <end position="19"/>
    </location>
</feature>
<dbReference type="SUPFAM" id="SSF53850">
    <property type="entry name" value="Periplasmic binding protein-like II"/>
    <property type="match status" value="1"/>
</dbReference>
<keyword evidence="4" id="KW-1185">Reference proteome</keyword>
<proteinExistence type="inferred from homology"/>
<reference evidence="3 4" key="2">
    <citation type="submission" date="2014-05" db="EMBL/GenBank/DDBJ databases">
        <title>Genome sequence of the 3-chlorobenzoate degrading bacterium Pseudomonas knackmussii B13 shows multiple evidence for horizontal gene transfer.</title>
        <authorList>
            <person name="Miyazaki R."/>
            <person name="Bertelli C."/>
            <person name="Falquet L."/>
            <person name="Robinson-Rechavi M."/>
            <person name="Gharib W."/>
            <person name="Roy S."/>
            <person name="Van der Meer J.R."/>
        </authorList>
    </citation>
    <scope>NUCLEOTIDE SEQUENCE [LARGE SCALE GENOMIC DNA]</scope>
    <source>
        <strain evidence="3 4">B13</strain>
    </source>
</reference>
<dbReference type="Proteomes" id="UP000025241">
    <property type="component" value="Chromosome I"/>
</dbReference>
<evidence type="ECO:0000313" key="3">
    <source>
        <dbReference type="EMBL" id="CDF82790.1"/>
    </source>
</evidence>
<dbReference type="Gene3D" id="3.40.190.10">
    <property type="entry name" value="Periplasmic binding protein-like II"/>
    <property type="match status" value="2"/>
</dbReference>
<dbReference type="HOGENOM" id="CLU_064076_7_0_6"/>
<dbReference type="EMBL" id="HG322950">
    <property type="protein sequence ID" value="CDF82790.1"/>
    <property type="molecule type" value="Genomic_DNA"/>
</dbReference>
<feature type="chain" id="PRO_5001533104" evidence="2">
    <location>
        <begin position="20"/>
        <end position="249"/>
    </location>
</feature>
<dbReference type="AlphaFoldDB" id="A0A024HCJ4"/>
<name>A0A024HCJ4_PSEKB</name>